<reference evidence="5" key="1">
    <citation type="submission" date="2020-11" db="EMBL/GenBank/DDBJ databases">
        <authorList>
            <person name="Tran Van P."/>
        </authorList>
    </citation>
    <scope>NUCLEOTIDE SEQUENCE</scope>
</reference>
<keyword evidence="4" id="KW-0812">Transmembrane</keyword>
<feature type="transmembrane region" description="Helical" evidence="4">
    <location>
        <begin position="15"/>
        <end position="34"/>
    </location>
</feature>
<dbReference type="PANTHER" id="PTHR12226">
    <property type="entry name" value="MANNOSE-P-DOLICHOL UTILIZATION DEFECT 1 LEC35 -RELATED"/>
    <property type="match status" value="1"/>
</dbReference>
<accession>A0A7R8V9G9</accession>
<keyword evidence="4" id="KW-0472">Membrane</keyword>
<name>A0A7R8V9G9_TIMDO</name>
<organism evidence="5">
    <name type="scientific">Timema douglasi</name>
    <name type="common">Walking stick</name>
    <dbReference type="NCBI Taxonomy" id="61478"/>
    <lineage>
        <taxon>Eukaryota</taxon>
        <taxon>Metazoa</taxon>
        <taxon>Ecdysozoa</taxon>
        <taxon>Arthropoda</taxon>
        <taxon>Hexapoda</taxon>
        <taxon>Insecta</taxon>
        <taxon>Pterygota</taxon>
        <taxon>Neoptera</taxon>
        <taxon>Polyneoptera</taxon>
        <taxon>Phasmatodea</taxon>
        <taxon>Timematodea</taxon>
        <taxon>Timematoidea</taxon>
        <taxon>Timematidae</taxon>
        <taxon>Timema</taxon>
    </lineage>
</organism>
<evidence type="ECO:0000313" key="5">
    <source>
        <dbReference type="EMBL" id="CAD7193977.1"/>
    </source>
</evidence>
<feature type="transmembrane region" description="Helical" evidence="4">
    <location>
        <begin position="46"/>
        <end position="67"/>
    </location>
</feature>
<evidence type="ECO:0000256" key="3">
    <source>
        <dbReference type="SAM" id="MobiDB-lite"/>
    </source>
</evidence>
<evidence type="ECO:0000256" key="4">
    <source>
        <dbReference type="SAM" id="Phobius"/>
    </source>
</evidence>
<keyword evidence="2" id="KW-0677">Repeat</keyword>
<keyword evidence="1" id="KW-0813">Transport</keyword>
<dbReference type="AlphaFoldDB" id="A0A7R8V9G9"/>
<gene>
    <name evidence="5" type="ORF">TDIB3V08_LOCUS416</name>
</gene>
<dbReference type="EMBL" id="OA564349">
    <property type="protein sequence ID" value="CAD7193977.1"/>
    <property type="molecule type" value="Genomic_DNA"/>
</dbReference>
<protein>
    <recommendedName>
        <fullName evidence="6">Mannose-P-dolichol utilization defect 1 protein homolog</fullName>
    </recommendedName>
</protein>
<evidence type="ECO:0008006" key="6">
    <source>
        <dbReference type="Google" id="ProtNLM"/>
    </source>
</evidence>
<dbReference type="InterPro" id="IPR016817">
    <property type="entry name" value="MannP-dilichol_defect-1"/>
</dbReference>
<dbReference type="GO" id="GO:0009312">
    <property type="term" value="P:oligosaccharide biosynthetic process"/>
    <property type="evidence" value="ECO:0007669"/>
    <property type="project" value="TreeGrafter"/>
</dbReference>
<proteinExistence type="predicted"/>
<evidence type="ECO:0000256" key="1">
    <source>
        <dbReference type="ARBA" id="ARBA00022448"/>
    </source>
</evidence>
<keyword evidence="4" id="KW-1133">Transmembrane helix</keyword>
<dbReference type="PANTHER" id="PTHR12226:SF2">
    <property type="entry name" value="MANNOSE-P-DOLICHOL UTILIZATION DEFECT 1 PROTEIN"/>
    <property type="match status" value="1"/>
</dbReference>
<dbReference type="GO" id="GO:0016020">
    <property type="term" value="C:membrane"/>
    <property type="evidence" value="ECO:0007669"/>
    <property type="project" value="UniProtKB-SubCell"/>
</dbReference>
<sequence>MLLQALANYRNSGTGQLSAATAFMLFFGSTARIFTSIQETGDTMVIITYVAAASVNFIIAAQVVYYWNKSAPAKTKAKSKKGGKKAAKKTQ</sequence>
<feature type="region of interest" description="Disordered" evidence="3">
    <location>
        <begin position="72"/>
        <end position="91"/>
    </location>
</feature>
<feature type="compositionally biased region" description="Basic residues" evidence="3">
    <location>
        <begin position="75"/>
        <end position="91"/>
    </location>
</feature>
<dbReference type="Gene3D" id="1.20.1280.290">
    <property type="match status" value="1"/>
</dbReference>
<evidence type="ECO:0000256" key="2">
    <source>
        <dbReference type="ARBA" id="ARBA00022737"/>
    </source>
</evidence>